<reference evidence="2" key="1">
    <citation type="journal article" date="2014" name="Front. Microbiol.">
        <title>High frequency of phylogenetically diverse reductive dehalogenase-homologous genes in deep subseafloor sedimentary metagenomes.</title>
        <authorList>
            <person name="Kawai M."/>
            <person name="Futagami T."/>
            <person name="Toyoda A."/>
            <person name="Takaki Y."/>
            <person name="Nishi S."/>
            <person name="Hori S."/>
            <person name="Arai W."/>
            <person name="Tsubouchi T."/>
            <person name="Morono Y."/>
            <person name="Uchiyama I."/>
            <person name="Ito T."/>
            <person name="Fujiyama A."/>
            <person name="Inagaki F."/>
            <person name="Takami H."/>
        </authorList>
    </citation>
    <scope>NUCLEOTIDE SEQUENCE</scope>
    <source>
        <strain evidence="2">Expedition CK06-06</strain>
    </source>
</reference>
<gene>
    <name evidence="2" type="ORF">S01H4_55382</name>
</gene>
<accession>X1FBP8</accession>
<proteinExistence type="predicted"/>
<protein>
    <submittedName>
        <fullName evidence="2">Uncharacterized protein</fullName>
    </submittedName>
</protein>
<comment type="caution">
    <text evidence="2">The sequence shown here is derived from an EMBL/GenBank/DDBJ whole genome shotgun (WGS) entry which is preliminary data.</text>
</comment>
<feature type="non-terminal residue" evidence="2">
    <location>
        <position position="1"/>
    </location>
</feature>
<name>X1FBP8_9ZZZZ</name>
<feature type="transmembrane region" description="Helical" evidence="1">
    <location>
        <begin position="194"/>
        <end position="214"/>
    </location>
</feature>
<sequence length="222" mass="23288">TFRIGDTVSFNIEHTFGNDANQPIKDGDVKVYDPDGTLYWDGDKLDTWSKFETWYEVPQSAQTASDNPMILLDDAPLGTWTYKWREDDGDVIMEGTFNVEASEAEVLVGQINDINQAIEDLTGEITGVSESVAGLKTDINSAVQAAQAAVDASNAAIDAVNAGTTLAGEALEAADRAAEAAGKAQEAAGGLTTLVYGAIGASLVAALAAIVSLMQISRRIAG</sequence>
<dbReference type="EMBL" id="BART01031957">
    <property type="protein sequence ID" value="GAH18188.1"/>
    <property type="molecule type" value="Genomic_DNA"/>
</dbReference>
<evidence type="ECO:0000313" key="2">
    <source>
        <dbReference type="EMBL" id="GAH18188.1"/>
    </source>
</evidence>
<organism evidence="2">
    <name type="scientific">marine sediment metagenome</name>
    <dbReference type="NCBI Taxonomy" id="412755"/>
    <lineage>
        <taxon>unclassified sequences</taxon>
        <taxon>metagenomes</taxon>
        <taxon>ecological metagenomes</taxon>
    </lineage>
</organism>
<keyword evidence="1" id="KW-0812">Transmembrane</keyword>
<dbReference type="SUPFAM" id="SSF58104">
    <property type="entry name" value="Methyl-accepting chemotaxis protein (MCP) signaling domain"/>
    <property type="match status" value="1"/>
</dbReference>
<evidence type="ECO:0000256" key="1">
    <source>
        <dbReference type="SAM" id="Phobius"/>
    </source>
</evidence>
<keyword evidence="1" id="KW-1133">Transmembrane helix</keyword>
<keyword evidence="1" id="KW-0472">Membrane</keyword>
<dbReference type="AlphaFoldDB" id="X1FBP8"/>